<dbReference type="Proteomes" id="UP001066276">
    <property type="component" value="Chromosome 3_2"/>
</dbReference>
<evidence type="ECO:0000256" key="1">
    <source>
        <dbReference type="SAM" id="MobiDB-lite"/>
    </source>
</evidence>
<evidence type="ECO:0000313" key="2">
    <source>
        <dbReference type="EMBL" id="KAJ1176451.1"/>
    </source>
</evidence>
<gene>
    <name evidence="2" type="ORF">NDU88_001731</name>
</gene>
<comment type="caution">
    <text evidence="2">The sequence shown here is derived from an EMBL/GenBank/DDBJ whole genome shotgun (WGS) entry which is preliminary data.</text>
</comment>
<reference evidence="2" key="1">
    <citation type="journal article" date="2022" name="bioRxiv">
        <title>Sequencing and chromosome-scale assembly of the giantPleurodeles waltlgenome.</title>
        <authorList>
            <person name="Brown T."/>
            <person name="Elewa A."/>
            <person name="Iarovenko S."/>
            <person name="Subramanian E."/>
            <person name="Araus A.J."/>
            <person name="Petzold A."/>
            <person name="Susuki M."/>
            <person name="Suzuki K.-i.T."/>
            <person name="Hayashi T."/>
            <person name="Toyoda A."/>
            <person name="Oliveira C."/>
            <person name="Osipova E."/>
            <person name="Leigh N.D."/>
            <person name="Simon A."/>
            <person name="Yun M.H."/>
        </authorList>
    </citation>
    <scope>NUCLEOTIDE SEQUENCE</scope>
    <source>
        <strain evidence="2">20211129_DDA</strain>
        <tissue evidence="2">Liver</tissue>
    </source>
</reference>
<sequence>MGCARVCLNAHSPHVVLQGLWMRALRLIQRWAFCSSLAARTPSRPRQGSTGPRGSAGKLASEGRRGAPLRTGRGALLACSVVRPPGHTFFGSPPARREGAVPVAFFFFFSLCSGQLVGRNGTRLRRGSIETRSSPL</sequence>
<accession>A0AAV7TJI7</accession>
<keyword evidence="3" id="KW-1185">Reference proteome</keyword>
<protein>
    <submittedName>
        <fullName evidence="2">Uncharacterized protein</fullName>
    </submittedName>
</protein>
<evidence type="ECO:0000313" key="3">
    <source>
        <dbReference type="Proteomes" id="UP001066276"/>
    </source>
</evidence>
<feature type="region of interest" description="Disordered" evidence="1">
    <location>
        <begin position="41"/>
        <end position="69"/>
    </location>
</feature>
<organism evidence="2 3">
    <name type="scientific">Pleurodeles waltl</name>
    <name type="common">Iberian ribbed newt</name>
    <dbReference type="NCBI Taxonomy" id="8319"/>
    <lineage>
        <taxon>Eukaryota</taxon>
        <taxon>Metazoa</taxon>
        <taxon>Chordata</taxon>
        <taxon>Craniata</taxon>
        <taxon>Vertebrata</taxon>
        <taxon>Euteleostomi</taxon>
        <taxon>Amphibia</taxon>
        <taxon>Batrachia</taxon>
        <taxon>Caudata</taxon>
        <taxon>Salamandroidea</taxon>
        <taxon>Salamandridae</taxon>
        <taxon>Pleurodelinae</taxon>
        <taxon>Pleurodeles</taxon>
    </lineage>
</organism>
<proteinExistence type="predicted"/>
<dbReference type="EMBL" id="JANPWB010000006">
    <property type="protein sequence ID" value="KAJ1176451.1"/>
    <property type="molecule type" value="Genomic_DNA"/>
</dbReference>
<name>A0AAV7TJI7_PLEWA</name>
<dbReference type="AlphaFoldDB" id="A0AAV7TJI7"/>